<evidence type="ECO:0000313" key="14">
    <source>
        <dbReference type="Proteomes" id="UP000006055"/>
    </source>
</evidence>
<evidence type="ECO:0000256" key="9">
    <source>
        <dbReference type="PIRSR" id="PIRSR500134-1"/>
    </source>
</evidence>
<dbReference type="InterPro" id="IPR008927">
    <property type="entry name" value="6-PGluconate_DH-like_C_sf"/>
</dbReference>
<dbReference type="SUPFAM" id="SSF51735">
    <property type="entry name" value="NAD(P)-binding Rossmann-fold domains"/>
    <property type="match status" value="1"/>
</dbReference>
<dbReference type="Proteomes" id="UP000006055">
    <property type="component" value="Chromosome"/>
</dbReference>
<feature type="binding site" evidence="10">
    <location>
        <position position="205"/>
    </location>
    <ligand>
        <name>substrate</name>
    </ligand>
</feature>
<dbReference type="InterPro" id="IPR014026">
    <property type="entry name" value="UDP-Glc/GDP-Man_DH_dimer"/>
</dbReference>
<feature type="binding site" evidence="11">
    <location>
        <position position="264"/>
    </location>
    <ligand>
        <name>NAD(+)</name>
        <dbReference type="ChEBI" id="CHEBI:57540"/>
    </ligand>
</feature>
<dbReference type="UniPathway" id="UPA00038">
    <property type="reaction ID" value="UER00491"/>
</dbReference>
<keyword evidence="14" id="KW-1185">Reference proteome</keyword>
<accession>I4C0M3</accession>
<feature type="binding site" evidence="10">
    <location>
        <begin position="150"/>
        <end position="153"/>
    </location>
    <ligand>
        <name>substrate</name>
    </ligand>
</feature>
<evidence type="ECO:0000256" key="11">
    <source>
        <dbReference type="PIRSR" id="PIRSR500134-3"/>
    </source>
</evidence>
<dbReference type="InterPro" id="IPR017476">
    <property type="entry name" value="UDP-Glc/GDP-Man"/>
</dbReference>
<organism evidence="13 14">
    <name type="scientific">Desulfomonile tiedjei (strain ATCC 49306 / DSM 6799 / DCB-1)</name>
    <dbReference type="NCBI Taxonomy" id="706587"/>
    <lineage>
        <taxon>Bacteria</taxon>
        <taxon>Pseudomonadati</taxon>
        <taxon>Thermodesulfobacteriota</taxon>
        <taxon>Desulfomonilia</taxon>
        <taxon>Desulfomonilales</taxon>
        <taxon>Desulfomonilaceae</taxon>
        <taxon>Desulfomonile</taxon>
    </lineage>
</organism>
<dbReference type="SUPFAM" id="SSF48179">
    <property type="entry name" value="6-phosphogluconate dehydrogenase C-terminal domain-like"/>
    <property type="match status" value="1"/>
</dbReference>
<protein>
    <recommendedName>
        <fullName evidence="4 8">UDP-glucose 6-dehydrogenase</fullName>
        <ecNumber evidence="3 8">1.1.1.22</ecNumber>
    </recommendedName>
</protein>
<dbReference type="KEGG" id="dti:Desti_0377"/>
<dbReference type="RefSeq" id="WP_014808273.1">
    <property type="nucleotide sequence ID" value="NC_018025.1"/>
</dbReference>
<feature type="binding site" evidence="11">
    <location>
        <position position="86"/>
    </location>
    <ligand>
        <name>NAD(+)</name>
        <dbReference type="ChEBI" id="CHEBI:57540"/>
    </ligand>
</feature>
<feature type="active site" description="Nucleophile" evidence="9">
    <location>
        <position position="261"/>
    </location>
</feature>
<dbReference type="InterPro" id="IPR028357">
    <property type="entry name" value="UDPglc_DH_bac"/>
</dbReference>
<dbReference type="PIRSF" id="PIRSF500134">
    <property type="entry name" value="UDPglc_DH_bac"/>
    <property type="match status" value="1"/>
</dbReference>
<evidence type="ECO:0000256" key="6">
    <source>
        <dbReference type="ARBA" id="ARBA00023027"/>
    </source>
</evidence>
<evidence type="ECO:0000256" key="1">
    <source>
        <dbReference type="ARBA" id="ARBA00004701"/>
    </source>
</evidence>
<proteinExistence type="inferred from homology"/>
<dbReference type="PANTHER" id="PTHR43750">
    <property type="entry name" value="UDP-GLUCOSE 6-DEHYDROGENASE TUAD"/>
    <property type="match status" value="1"/>
</dbReference>
<evidence type="ECO:0000256" key="5">
    <source>
        <dbReference type="ARBA" id="ARBA00023002"/>
    </source>
</evidence>
<feature type="binding site" evidence="11">
    <location>
        <position position="30"/>
    </location>
    <ligand>
        <name>NAD(+)</name>
        <dbReference type="ChEBI" id="CHEBI:57540"/>
    </ligand>
</feature>
<dbReference type="HOGENOM" id="CLU_023810_1_2_7"/>
<dbReference type="InterPro" id="IPR036291">
    <property type="entry name" value="NAD(P)-bd_dom_sf"/>
</dbReference>
<reference evidence="14" key="1">
    <citation type="submission" date="2012-06" db="EMBL/GenBank/DDBJ databases">
        <title>Complete sequence of chromosome of Desulfomonile tiedjei DSM 6799.</title>
        <authorList>
            <person name="Lucas S."/>
            <person name="Copeland A."/>
            <person name="Lapidus A."/>
            <person name="Glavina del Rio T."/>
            <person name="Dalin E."/>
            <person name="Tice H."/>
            <person name="Bruce D."/>
            <person name="Goodwin L."/>
            <person name="Pitluck S."/>
            <person name="Peters L."/>
            <person name="Ovchinnikova G."/>
            <person name="Zeytun A."/>
            <person name="Lu M."/>
            <person name="Kyrpides N."/>
            <person name="Mavromatis K."/>
            <person name="Ivanova N."/>
            <person name="Brettin T."/>
            <person name="Detter J.C."/>
            <person name="Han C."/>
            <person name="Larimer F."/>
            <person name="Land M."/>
            <person name="Hauser L."/>
            <person name="Markowitz V."/>
            <person name="Cheng J.-F."/>
            <person name="Hugenholtz P."/>
            <person name="Woyke T."/>
            <person name="Wu D."/>
            <person name="Spring S."/>
            <person name="Schroeder M."/>
            <person name="Brambilla E."/>
            <person name="Klenk H.-P."/>
            <person name="Eisen J.A."/>
        </authorList>
    </citation>
    <scope>NUCLEOTIDE SEQUENCE [LARGE SCALE GENOMIC DNA]</scope>
    <source>
        <strain evidence="14">ATCC 49306 / DSM 6799 / DCB-1</strain>
    </source>
</reference>
<gene>
    <name evidence="13" type="ordered locus">Desti_0377</name>
</gene>
<evidence type="ECO:0000256" key="2">
    <source>
        <dbReference type="ARBA" id="ARBA00006601"/>
    </source>
</evidence>
<dbReference type="EMBL" id="CP003360">
    <property type="protein sequence ID" value="AFM23114.1"/>
    <property type="molecule type" value="Genomic_DNA"/>
</dbReference>
<dbReference type="Pfam" id="PF03721">
    <property type="entry name" value="UDPG_MGDP_dh_N"/>
    <property type="match status" value="1"/>
</dbReference>
<sequence>MHVGVIGTGYVGLVTGVCFAEMGNNVTLMDIDEGKIQDLIDGKVPIYEPGLEQMIARNVAERRLSFTTSLELTIERSLINFIAVGTPPDGNGNADLSQVFEVAGNIGRAINTYKIIVTKSTVPVGTTAKVKEIIAAQTQHPFDVASNPEFLKEGNAIDDCMKPDRVVIGVEDVRVGEILKELYSPFVRTGKPILVMDVASSEMTKYAANGLLATKISFVNELSRLCEKVGADIEMVRIGIGSDPRIGPQFLFAGIGYGGSCFPKDVDALVQTGAQYGVSLKILEAAQEANKMQRKHFMDRILAHYDGDSLSGKLFAIWGLSFKPRTDDLREAPSLELINFLLDQGARIRAFDPVAMENAGKILGHGVEFAPGNYECLEGADALIIVTEWNEFRHPDFDKIKSLLVQPVIFDGRNIYNPKRMIDRGFYYYSIGR</sequence>
<evidence type="ECO:0000256" key="4">
    <source>
        <dbReference type="ARBA" id="ARBA00015132"/>
    </source>
</evidence>
<dbReference type="OrthoDB" id="9803238at2"/>
<dbReference type="Pfam" id="PF00984">
    <property type="entry name" value="UDPG_MGDP_dh"/>
    <property type="match status" value="1"/>
</dbReference>
<dbReference type="STRING" id="706587.Desti_0377"/>
<feature type="binding site" evidence="11">
    <location>
        <position position="121"/>
    </location>
    <ligand>
        <name>NAD(+)</name>
        <dbReference type="ChEBI" id="CHEBI:57540"/>
    </ligand>
</feature>
<feature type="binding site" evidence="10">
    <location>
        <position position="323"/>
    </location>
    <ligand>
        <name>substrate</name>
    </ligand>
</feature>
<dbReference type="InterPro" id="IPR036220">
    <property type="entry name" value="UDP-Glc/GDP-Man_DH_C_sf"/>
</dbReference>
<feature type="domain" description="UDP-glucose/GDP-mannose dehydrogenase C-terminal" evidence="12">
    <location>
        <begin position="316"/>
        <end position="418"/>
    </location>
</feature>
<feature type="binding site" evidence="10">
    <location>
        <begin position="250"/>
        <end position="254"/>
    </location>
    <ligand>
        <name>substrate</name>
    </ligand>
</feature>
<evidence type="ECO:0000256" key="8">
    <source>
        <dbReference type="PIRNR" id="PIRNR000124"/>
    </source>
</evidence>
<dbReference type="EC" id="1.1.1.22" evidence="3 8"/>
<name>I4C0M3_DESTA</name>
<dbReference type="NCBIfam" id="TIGR03026">
    <property type="entry name" value="NDP-sugDHase"/>
    <property type="match status" value="1"/>
</dbReference>
<evidence type="ECO:0000256" key="3">
    <source>
        <dbReference type="ARBA" id="ARBA00012954"/>
    </source>
</evidence>
<evidence type="ECO:0000256" key="10">
    <source>
        <dbReference type="PIRSR" id="PIRSR500134-2"/>
    </source>
</evidence>
<dbReference type="Gene3D" id="1.20.5.100">
    <property type="entry name" value="Cytochrome c1, transmembrane anchor, C-terminal"/>
    <property type="match status" value="1"/>
</dbReference>
<feature type="binding site" evidence="11">
    <location>
        <position position="35"/>
    </location>
    <ligand>
        <name>NAD(+)</name>
        <dbReference type="ChEBI" id="CHEBI:57540"/>
    </ligand>
</feature>
<evidence type="ECO:0000259" key="12">
    <source>
        <dbReference type="SMART" id="SM00984"/>
    </source>
</evidence>
<dbReference type="GO" id="GO:0006065">
    <property type="term" value="P:UDP-glucuronate biosynthetic process"/>
    <property type="evidence" value="ECO:0007669"/>
    <property type="project" value="UniProtKB-UniPathway"/>
</dbReference>
<dbReference type="SMART" id="SM00984">
    <property type="entry name" value="UDPG_MGDP_dh_C"/>
    <property type="match status" value="1"/>
</dbReference>
<dbReference type="Pfam" id="PF03720">
    <property type="entry name" value="UDPG_MGDP_dh_C"/>
    <property type="match status" value="1"/>
</dbReference>
<keyword evidence="5 8" id="KW-0560">Oxidoreductase</keyword>
<dbReference type="PIRSF" id="PIRSF000124">
    <property type="entry name" value="UDPglc_GDPman_dh"/>
    <property type="match status" value="1"/>
</dbReference>
<dbReference type="PATRIC" id="fig|706587.4.peg.426"/>
<feature type="binding site" evidence="11">
    <location>
        <position position="330"/>
    </location>
    <ligand>
        <name>NAD(+)</name>
        <dbReference type="ChEBI" id="CHEBI:57540"/>
    </ligand>
</feature>
<dbReference type="GO" id="GO:0000271">
    <property type="term" value="P:polysaccharide biosynthetic process"/>
    <property type="evidence" value="ECO:0007669"/>
    <property type="project" value="InterPro"/>
</dbReference>
<dbReference type="InterPro" id="IPR014027">
    <property type="entry name" value="UDP-Glc/GDP-Man_DH_C"/>
</dbReference>
<dbReference type="eggNOG" id="COG1004">
    <property type="taxonomic scope" value="Bacteria"/>
</dbReference>
<feature type="binding site" evidence="10">
    <location>
        <position position="258"/>
    </location>
    <ligand>
        <name>substrate</name>
    </ligand>
</feature>
<comment type="catalytic activity">
    <reaction evidence="7 8">
        <text>UDP-alpha-D-glucose + 2 NAD(+) + H2O = UDP-alpha-D-glucuronate + 2 NADH + 3 H(+)</text>
        <dbReference type="Rhea" id="RHEA:23596"/>
        <dbReference type="ChEBI" id="CHEBI:15377"/>
        <dbReference type="ChEBI" id="CHEBI:15378"/>
        <dbReference type="ChEBI" id="CHEBI:57540"/>
        <dbReference type="ChEBI" id="CHEBI:57945"/>
        <dbReference type="ChEBI" id="CHEBI:58052"/>
        <dbReference type="ChEBI" id="CHEBI:58885"/>
        <dbReference type="EC" id="1.1.1.22"/>
    </reaction>
</comment>
<feature type="binding site" evidence="11">
    <location>
        <position position="153"/>
    </location>
    <ligand>
        <name>NAD(+)</name>
        <dbReference type="ChEBI" id="CHEBI:57540"/>
    </ligand>
</feature>
<comment type="pathway">
    <text evidence="1">Nucleotide-sugar biosynthesis; UDP-alpha-D-glucuronate biosynthesis; UDP-alpha-D-glucuronate from UDP-alpha-D-glucose: step 1/1.</text>
</comment>
<dbReference type="PANTHER" id="PTHR43750:SF3">
    <property type="entry name" value="UDP-GLUCOSE 6-DEHYDROGENASE TUAD"/>
    <property type="match status" value="1"/>
</dbReference>
<dbReference type="SUPFAM" id="SSF52413">
    <property type="entry name" value="UDP-glucose/GDP-mannose dehydrogenase C-terminal domain"/>
    <property type="match status" value="1"/>
</dbReference>
<dbReference type="Gene3D" id="3.40.50.720">
    <property type="entry name" value="NAD(P)-binding Rossmann-like Domain"/>
    <property type="match status" value="2"/>
</dbReference>
<dbReference type="GO" id="GO:0051287">
    <property type="term" value="F:NAD binding"/>
    <property type="evidence" value="ECO:0007669"/>
    <property type="project" value="InterPro"/>
</dbReference>
<evidence type="ECO:0000313" key="13">
    <source>
        <dbReference type="EMBL" id="AFM23114.1"/>
    </source>
</evidence>
<evidence type="ECO:0000256" key="7">
    <source>
        <dbReference type="ARBA" id="ARBA00047473"/>
    </source>
</evidence>
<keyword evidence="6 8" id="KW-0520">NAD</keyword>
<dbReference type="GO" id="GO:0003979">
    <property type="term" value="F:UDP-glucose 6-dehydrogenase activity"/>
    <property type="evidence" value="ECO:0007669"/>
    <property type="project" value="UniProtKB-EC"/>
</dbReference>
<dbReference type="AlphaFoldDB" id="I4C0M3"/>
<comment type="similarity">
    <text evidence="2 8">Belongs to the UDP-glucose/GDP-mannose dehydrogenase family.</text>
</comment>
<dbReference type="InterPro" id="IPR001732">
    <property type="entry name" value="UDP-Glc/GDP-Man_DH_N"/>
</dbReference>